<evidence type="ECO:0000313" key="16">
    <source>
        <dbReference type="Proteomes" id="UP001107558"/>
    </source>
</evidence>
<feature type="transmembrane region" description="Helical" evidence="13">
    <location>
        <begin position="69"/>
        <end position="88"/>
    </location>
</feature>
<dbReference type="SMART" id="SM00665">
    <property type="entry name" value="B561"/>
    <property type="match status" value="1"/>
</dbReference>
<evidence type="ECO:0000256" key="10">
    <source>
        <dbReference type="ARBA" id="ARBA00023136"/>
    </source>
</evidence>
<keyword evidence="8 13" id="KW-1133">Transmembrane helix</keyword>
<evidence type="ECO:0000256" key="13">
    <source>
        <dbReference type="SAM" id="Phobius"/>
    </source>
</evidence>
<evidence type="ECO:0000256" key="8">
    <source>
        <dbReference type="ARBA" id="ARBA00022989"/>
    </source>
</evidence>
<dbReference type="Proteomes" id="UP001107558">
    <property type="component" value="Chromosome 1"/>
</dbReference>
<feature type="transmembrane region" description="Helical" evidence="13">
    <location>
        <begin position="100"/>
        <end position="122"/>
    </location>
</feature>
<organism evidence="15 16">
    <name type="scientific">Polypedilum vanderplanki</name>
    <name type="common">Sleeping chironomid midge</name>
    <dbReference type="NCBI Taxonomy" id="319348"/>
    <lineage>
        <taxon>Eukaryota</taxon>
        <taxon>Metazoa</taxon>
        <taxon>Ecdysozoa</taxon>
        <taxon>Arthropoda</taxon>
        <taxon>Hexapoda</taxon>
        <taxon>Insecta</taxon>
        <taxon>Pterygota</taxon>
        <taxon>Neoptera</taxon>
        <taxon>Endopterygota</taxon>
        <taxon>Diptera</taxon>
        <taxon>Nematocera</taxon>
        <taxon>Chironomoidea</taxon>
        <taxon>Chironomidae</taxon>
        <taxon>Chironominae</taxon>
        <taxon>Polypedilum</taxon>
        <taxon>Polypedilum</taxon>
    </lineage>
</organism>
<feature type="transmembrane region" description="Helical" evidence="13">
    <location>
        <begin position="175"/>
        <end position="196"/>
    </location>
</feature>
<reference evidence="15" key="1">
    <citation type="submission" date="2021-03" db="EMBL/GenBank/DDBJ databases">
        <title>Chromosome level genome of the anhydrobiotic midge Polypedilum vanderplanki.</title>
        <authorList>
            <person name="Yoshida Y."/>
            <person name="Kikawada T."/>
            <person name="Gusev O."/>
        </authorList>
    </citation>
    <scope>NUCLEOTIDE SEQUENCE</scope>
    <source>
        <strain evidence="15">NIAS01</strain>
        <tissue evidence="15">Whole body or cell culture</tissue>
    </source>
</reference>
<keyword evidence="6" id="KW-0479">Metal-binding</keyword>
<dbReference type="GO" id="GO:0046872">
    <property type="term" value="F:metal ion binding"/>
    <property type="evidence" value="ECO:0007669"/>
    <property type="project" value="UniProtKB-KW"/>
</dbReference>
<proteinExistence type="predicted"/>
<dbReference type="PANTHER" id="PTHR15422:SF45">
    <property type="entry name" value="CYTOCHROME B561 DOMAIN-CONTAINING PROTEIN"/>
    <property type="match status" value="1"/>
</dbReference>
<dbReference type="GO" id="GO:0016020">
    <property type="term" value="C:membrane"/>
    <property type="evidence" value="ECO:0007669"/>
    <property type="project" value="UniProtKB-SubCell"/>
</dbReference>
<comment type="subcellular location">
    <subcellularLocation>
        <location evidence="2">Membrane</location>
        <topology evidence="2">Multi-pass membrane protein</topology>
    </subcellularLocation>
</comment>
<gene>
    <name evidence="15" type="ORF">PVAND_013393</name>
</gene>
<keyword evidence="7" id="KW-0249">Electron transport</keyword>
<dbReference type="GO" id="GO:0140575">
    <property type="term" value="F:transmembrane monodehydroascorbate reductase activity"/>
    <property type="evidence" value="ECO:0007669"/>
    <property type="project" value="InterPro"/>
</dbReference>
<dbReference type="CDD" id="cd08761">
    <property type="entry name" value="Cyt_b561_CYB561D2_like"/>
    <property type="match status" value="1"/>
</dbReference>
<feature type="domain" description="Cytochrome b561" evidence="14">
    <location>
        <begin position="31"/>
        <end position="230"/>
    </location>
</feature>
<evidence type="ECO:0000256" key="4">
    <source>
        <dbReference type="ARBA" id="ARBA00022617"/>
    </source>
</evidence>
<dbReference type="OrthoDB" id="432881at2759"/>
<keyword evidence="10 13" id="KW-0472">Membrane</keyword>
<evidence type="ECO:0000256" key="5">
    <source>
        <dbReference type="ARBA" id="ARBA00022692"/>
    </source>
</evidence>
<feature type="transmembrane region" description="Helical" evidence="13">
    <location>
        <begin position="134"/>
        <end position="154"/>
    </location>
</feature>
<dbReference type="AlphaFoldDB" id="A0A9J6CQC5"/>
<keyword evidence="16" id="KW-1185">Reference proteome</keyword>
<keyword evidence="3" id="KW-0813">Transport</keyword>
<evidence type="ECO:0000256" key="2">
    <source>
        <dbReference type="ARBA" id="ARBA00004141"/>
    </source>
</evidence>
<keyword evidence="9" id="KW-0408">Iron</keyword>
<dbReference type="PROSITE" id="PS50939">
    <property type="entry name" value="CYTOCHROME_B561"/>
    <property type="match status" value="1"/>
</dbReference>
<feature type="compositionally biased region" description="Basic and acidic residues" evidence="12">
    <location>
        <begin position="1"/>
        <end position="10"/>
    </location>
</feature>
<feature type="region of interest" description="Disordered" evidence="12">
    <location>
        <begin position="1"/>
        <end position="20"/>
    </location>
</feature>
<comment type="cofactor">
    <cofactor evidence="1">
        <name>heme b</name>
        <dbReference type="ChEBI" id="CHEBI:60344"/>
    </cofactor>
</comment>
<protein>
    <recommendedName>
        <fullName evidence="11">ascorbate ferrireductase (transmembrane)</fullName>
        <ecNumber evidence="11">7.2.1.3</ecNumber>
    </recommendedName>
</protein>
<dbReference type="GO" id="GO:0140571">
    <property type="term" value="F:transmembrane ascorbate ferrireductase activity"/>
    <property type="evidence" value="ECO:0007669"/>
    <property type="project" value="UniProtKB-EC"/>
</dbReference>
<dbReference type="EMBL" id="JADBJN010000001">
    <property type="protein sequence ID" value="KAG5684152.1"/>
    <property type="molecule type" value="Genomic_DNA"/>
</dbReference>
<dbReference type="InterPro" id="IPR045150">
    <property type="entry name" value="CYB561D1/2"/>
</dbReference>
<evidence type="ECO:0000256" key="1">
    <source>
        <dbReference type="ARBA" id="ARBA00001970"/>
    </source>
</evidence>
<evidence type="ECO:0000256" key="12">
    <source>
        <dbReference type="SAM" id="MobiDB-lite"/>
    </source>
</evidence>
<evidence type="ECO:0000256" key="9">
    <source>
        <dbReference type="ARBA" id="ARBA00023004"/>
    </source>
</evidence>
<dbReference type="Gene3D" id="1.20.120.1770">
    <property type="match status" value="1"/>
</dbReference>
<evidence type="ECO:0000259" key="14">
    <source>
        <dbReference type="PROSITE" id="PS50939"/>
    </source>
</evidence>
<evidence type="ECO:0000256" key="3">
    <source>
        <dbReference type="ARBA" id="ARBA00022448"/>
    </source>
</evidence>
<evidence type="ECO:0000256" key="7">
    <source>
        <dbReference type="ARBA" id="ARBA00022982"/>
    </source>
</evidence>
<evidence type="ECO:0000313" key="15">
    <source>
        <dbReference type="EMBL" id="KAG5684152.1"/>
    </source>
</evidence>
<dbReference type="InterPro" id="IPR006593">
    <property type="entry name" value="Cyt_b561/ferric_Rdtase_TM"/>
</dbReference>
<evidence type="ECO:0000256" key="6">
    <source>
        <dbReference type="ARBA" id="ARBA00022723"/>
    </source>
</evidence>
<dbReference type="Pfam" id="PF03188">
    <property type="entry name" value="Cytochrom_B561"/>
    <property type="match status" value="1"/>
</dbReference>
<comment type="caution">
    <text evidence="15">The sequence shown here is derived from an EMBL/GenBank/DDBJ whole genome shotgun (WGS) entry which is preliminary data.</text>
</comment>
<accession>A0A9J6CQC5</accession>
<dbReference type="PANTHER" id="PTHR15422">
    <property type="entry name" value="OS05G0565100 PROTEIN"/>
    <property type="match status" value="1"/>
</dbReference>
<sequence>MYRGKAKNEDQVSNSNLKEKSGPIMSTSTRYISVAVQVAVVCVAVLIIFKTITNAGIVLYTFHPTLMAVGYLILLGEGILAMSGLSSLADGYSHNQRVSAHWVIQTIGMILITIAQSCIYINKDINGYPHYSTIHSWCGLVTYLLTIGATLGGVGNKYSTQLKLKPVQLKIAHGFAGAFVYVCACGTICVGLNQVWTDEKDAELKLGAMVVIFLSCFYIVYQSLQTAIRRAVYM</sequence>
<keyword evidence="5 13" id="KW-0812">Transmembrane</keyword>
<dbReference type="EC" id="7.2.1.3" evidence="11"/>
<keyword evidence="4" id="KW-0349">Heme</keyword>
<name>A0A9J6CQC5_POLVA</name>
<feature type="transmembrane region" description="Helical" evidence="13">
    <location>
        <begin position="202"/>
        <end position="221"/>
    </location>
</feature>
<evidence type="ECO:0000256" key="11">
    <source>
        <dbReference type="ARBA" id="ARBA00024225"/>
    </source>
</evidence>